<evidence type="ECO:0000313" key="3">
    <source>
        <dbReference type="EMBL" id="RDY26761.1"/>
    </source>
</evidence>
<proteinExistence type="predicted"/>
<feature type="domain" description="Endonuclease/exonuclease/phosphatase" evidence="2">
    <location>
        <begin position="19"/>
        <end position="254"/>
    </location>
</feature>
<dbReference type="GO" id="GO:0004519">
    <property type="term" value="F:endonuclease activity"/>
    <property type="evidence" value="ECO:0007669"/>
    <property type="project" value="UniProtKB-KW"/>
</dbReference>
<gene>
    <name evidence="3" type="ORF">CHL78_011865</name>
</gene>
<keyword evidence="4" id="KW-1185">Reference proteome</keyword>
<dbReference type="CDD" id="cd09079">
    <property type="entry name" value="RgfB-like"/>
    <property type="match status" value="1"/>
</dbReference>
<dbReference type="EMBL" id="NOJY02000020">
    <property type="protein sequence ID" value="RDY26761.1"/>
    <property type="molecule type" value="Genomic_DNA"/>
</dbReference>
<organism evidence="3 4">
    <name type="scientific">Romboutsia weinsteinii</name>
    <dbReference type="NCBI Taxonomy" id="2020949"/>
    <lineage>
        <taxon>Bacteria</taxon>
        <taxon>Bacillati</taxon>
        <taxon>Bacillota</taxon>
        <taxon>Clostridia</taxon>
        <taxon>Peptostreptococcales</taxon>
        <taxon>Peptostreptococcaceae</taxon>
        <taxon>Romboutsia</taxon>
    </lineage>
</organism>
<dbReference type="PANTHER" id="PTHR15822">
    <property type="entry name" value="TRAF AND TNF RECEPTOR-ASSOCIATED PROTEIN"/>
    <property type="match status" value="1"/>
</dbReference>
<protein>
    <submittedName>
        <fullName evidence="3">Endonuclease</fullName>
    </submittedName>
</protein>
<dbReference type="GO" id="GO:0016787">
    <property type="term" value="F:hydrolase activity"/>
    <property type="evidence" value="ECO:0007669"/>
    <property type="project" value="UniProtKB-KW"/>
</dbReference>
<sequence>MKLLTLNCHAWQEENTLEKIKYIAKVIDENDYDVIALQEINQSIDSKIVYENIKEDNFALLIQRELQSLGNLNYEFFWDMSHIGYKIYEEGVCIMTKLPIKRRESFFATISNDTSYWKSRNIIKTTLDYEGKDMSFYSCHLGWWGDEEEPFTHQIDSIIDSAFSDEVVFLMGDFNNSAYKKDEGYDYILSKGMYDTFTLAKETDEGITVKGNIAGWDKNKEDLRIDIIFTNQNISVKNSKVIFNNINKNIVSDHYGVEIEF</sequence>
<dbReference type="InterPro" id="IPR005135">
    <property type="entry name" value="Endo/exonuclease/phosphatase"/>
</dbReference>
<dbReference type="OrthoDB" id="9812537at2"/>
<dbReference type="Gene3D" id="3.60.10.10">
    <property type="entry name" value="Endonuclease/exonuclease/phosphatase"/>
    <property type="match status" value="1"/>
</dbReference>
<dbReference type="Proteomes" id="UP000215694">
    <property type="component" value="Unassembled WGS sequence"/>
</dbReference>
<dbReference type="SUPFAM" id="SSF56219">
    <property type="entry name" value="DNase I-like"/>
    <property type="match status" value="1"/>
</dbReference>
<accession>A0A371J1S1</accession>
<dbReference type="PANTHER" id="PTHR15822:SF23">
    <property type="entry name" value="ENDONUCLEASE_EXONUCLEASE_PHOSPHATASE FAMILY PROTEIN"/>
    <property type="match status" value="1"/>
</dbReference>
<evidence type="ECO:0000313" key="4">
    <source>
        <dbReference type="Proteomes" id="UP000215694"/>
    </source>
</evidence>
<evidence type="ECO:0000259" key="2">
    <source>
        <dbReference type="Pfam" id="PF03372"/>
    </source>
</evidence>
<dbReference type="InterPro" id="IPR051547">
    <property type="entry name" value="TDP2-like"/>
</dbReference>
<dbReference type="RefSeq" id="WP_094369436.1">
    <property type="nucleotide sequence ID" value="NZ_NOJY02000020.1"/>
</dbReference>
<keyword evidence="3" id="KW-0540">Nuclease</keyword>
<keyword evidence="1" id="KW-0378">Hydrolase</keyword>
<dbReference type="InterPro" id="IPR036691">
    <property type="entry name" value="Endo/exonu/phosph_ase_sf"/>
</dbReference>
<name>A0A371J1S1_9FIRM</name>
<evidence type="ECO:0000256" key="1">
    <source>
        <dbReference type="ARBA" id="ARBA00022801"/>
    </source>
</evidence>
<dbReference type="Pfam" id="PF03372">
    <property type="entry name" value="Exo_endo_phos"/>
    <property type="match status" value="1"/>
</dbReference>
<comment type="caution">
    <text evidence="3">The sequence shown here is derived from an EMBL/GenBank/DDBJ whole genome shotgun (WGS) entry which is preliminary data.</text>
</comment>
<reference evidence="3 4" key="1">
    <citation type="journal article" date="2017" name="Genome Announc.">
        <title>Draft Genome Sequence of Romboutsia weinsteinii sp. nov. Strain CCRI-19649(T) Isolated from Surface Water.</title>
        <authorList>
            <person name="Maheux A.F."/>
            <person name="Boudreau D.K."/>
            <person name="Berube E."/>
            <person name="Boissinot M."/>
            <person name="Cantin P."/>
            <person name="Raymond F."/>
            <person name="Corbeil J."/>
            <person name="Omar R.F."/>
            <person name="Bergeron M.G."/>
        </authorList>
    </citation>
    <scope>NUCLEOTIDE SEQUENCE [LARGE SCALE GENOMIC DNA]</scope>
    <source>
        <strain evidence="3 4">CCRI-19649</strain>
    </source>
</reference>
<dbReference type="AlphaFoldDB" id="A0A371J1S1"/>
<keyword evidence="3" id="KW-0255">Endonuclease</keyword>